<evidence type="ECO:0000313" key="1">
    <source>
        <dbReference type="EMBL" id="MXU94967.1"/>
    </source>
</evidence>
<name>A0A6B0UYL0_IXORI</name>
<dbReference type="AlphaFoldDB" id="A0A6B0UYL0"/>
<reference evidence="1" key="1">
    <citation type="submission" date="2019-12" db="EMBL/GenBank/DDBJ databases">
        <title>An insight into the sialome of adult female Ixodes ricinus ticks feeding for 6 days.</title>
        <authorList>
            <person name="Perner J."/>
            <person name="Ribeiro J.M.C."/>
        </authorList>
    </citation>
    <scope>NUCLEOTIDE SEQUENCE</scope>
    <source>
        <strain evidence="1">Semi-engorged</strain>
        <tissue evidence="1">Salivary glands</tissue>
    </source>
</reference>
<proteinExistence type="predicted"/>
<accession>A0A6B0UYL0</accession>
<protein>
    <submittedName>
        <fullName evidence="1">Uncharacterized protein</fullName>
    </submittedName>
</protein>
<dbReference type="EMBL" id="GIFC01012884">
    <property type="protein sequence ID" value="MXU94967.1"/>
    <property type="molecule type" value="Transcribed_RNA"/>
</dbReference>
<sequence length="175" mass="19317">MSTRFCVKASKFSTVMCLVVKIEHDGSQGGGHFCPVNGMPVYRSEPLYLVVFLRGRLFARLQLANTVAGDGRGSRMGLCILDPVLRDHSLQQDENGREKLRSSSLRPSTTLRSLANLERARAAKAQQKATSLHRTPHSSRLVRNCGAHGALLLATHRPVKGRAFRPKYRPAGLPF</sequence>
<organism evidence="1">
    <name type="scientific">Ixodes ricinus</name>
    <name type="common">Common tick</name>
    <name type="synonym">Acarus ricinus</name>
    <dbReference type="NCBI Taxonomy" id="34613"/>
    <lineage>
        <taxon>Eukaryota</taxon>
        <taxon>Metazoa</taxon>
        <taxon>Ecdysozoa</taxon>
        <taxon>Arthropoda</taxon>
        <taxon>Chelicerata</taxon>
        <taxon>Arachnida</taxon>
        <taxon>Acari</taxon>
        <taxon>Parasitiformes</taxon>
        <taxon>Ixodida</taxon>
        <taxon>Ixodoidea</taxon>
        <taxon>Ixodidae</taxon>
        <taxon>Ixodinae</taxon>
        <taxon>Ixodes</taxon>
    </lineage>
</organism>